<feature type="compositionally biased region" description="Polar residues" evidence="3">
    <location>
        <begin position="200"/>
        <end position="209"/>
    </location>
</feature>
<dbReference type="RefSeq" id="WP_257822652.1">
    <property type="nucleotide sequence ID" value="NZ_JABXYM010000001.1"/>
</dbReference>
<proteinExistence type="predicted"/>
<feature type="region of interest" description="Disordered" evidence="3">
    <location>
        <begin position="199"/>
        <end position="232"/>
    </location>
</feature>
<name>A0A9Q4G0B2_SALAG</name>
<feature type="domain" description="Pre-toxin TG" evidence="4">
    <location>
        <begin position="40"/>
        <end position="104"/>
    </location>
</feature>
<evidence type="ECO:0000256" key="3">
    <source>
        <dbReference type="SAM" id="MobiDB-lite"/>
    </source>
</evidence>
<feature type="compositionally biased region" description="Polar residues" evidence="3">
    <location>
        <begin position="146"/>
        <end position="156"/>
    </location>
</feature>
<comment type="subcellular location">
    <subcellularLocation>
        <location evidence="1">Secreted</location>
    </subcellularLocation>
</comment>
<comment type="caution">
    <text evidence="5">The sequence shown here is derived from an EMBL/GenBank/DDBJ whole genome shotgun (WGS) entry which is preliminary data.</text>
</comment>
<evidence type="ECO:0000256" key="1">
    <source>
        <dbReference type="ARBA" id="ARBA00004613"/>
    </source>
</evidence>
<dbReference type="Proteomes" id="UP001057753">
    <property type="component" value="Unassembled WGS sequence"/>
</dbReference>
<keyword evidence="2" id="KW-0964">Secreted</keyword>
<evidence type="ECO:0000313" key="6">
    <source>
        <dbReference type="Proteomes" id="UP001057753"/>
    </source>
</evidence>
<protein>
    <submittedName>
        <fullName evidence="5">Pre-toxin TG domain-containing protein</fullName>
    </submittedName>
</protein>
<dbReference type="InterPro" id="IPR027797">
    <property type="entry name" value="PT-TG_dom"/>
</dbReference>
<sequence>MFVPYRTLLAVTDTLEKTIDTVGNAASSAYNYVTENPAASLSAVVDFVPVVGNLKAGIEAVTGYDPLTGRRLEPWERAVSGGAILGGAAVKGASKVAKFAKNADNVGDVARVSTGNAPVPIKQGGGSNPKDFVNPHSEKHMYDPSRPSTPNRSQYGENVDVSKLRKETVANPDKAYSNWPNPNNPNPNKITKYYKEFEGNISTPNTPTGSHRVFDNIGNPTRSSHFPYVPRK</sequence>
<organism evidence="5 6">
    <name type="scientific">Salipaludibacillus agaradhaerens</name>
    <name type="common">Bacillus agaradhaerens</name>
    <dbReference type="NCBI Taxonomy" id="76935"/>
    <lineage>
        <taxon>Bacteria</taxon>
        <taxon>Bacillati</taxon>
        <taxon>Bacillota</taxon>
        <taxon>Bacilli</taxon>
        <taxon>Bacillales</taxon>
        <taxon>Bacillaceae</taxon>
    </lineage>
</organism>
<evidence type="ECO:0000259" key="4">
    <source>
        <dbReference type="Pfam" id="PF14449"/>
    </source>
</evidence>
<accession>A0A9Q4G0B2</accession>
<gene>
    <name evidence="5" type="ORF">HXA33_17315</name>
</gene>
<evidence type="ECO:0000313" key="5">
    <source>
        <dbReference type="EMBL" id="MCR6098296.1"/>
    </source>
</evidence>
<feature type="region of interest" description="Disordered" evidence="3">
    <location>
        <begin position="114"/>
        <end position="160"/>
    </location>
</feature>
<dbReference type="EMBL" id="JABXYM010000001">
    <property type="protein sequence ID" value="MCR6098296.1"/>
    <property type="molecule type" value="Genomic_DNA"/>
</dbReference>
<evidence type="ECO:0000256" key="2">
    <source>
        <dbReference type="ARBA" id="ARBA00022525"/>
    </source>
</evidence>
<reference evidence="5" key="1">
    <citation type="submission" date="2020-06" db="EMBL/GenBank/DDBJ databases">
        <title>Insight into the genomes of haloalkaliphilic bacilli from Kenyan soda lakes.</title>
        <authorList>
            <person name="Mwirichia R."/>
            <person name="Villamizar G.C."/>
            <person name="Poehlein A."/>
            <person name="Mugweru J."/>
            <person name="Kipnyargis A."/>
            <person name="Kiplimo D."/>
            <person name="Orwa P."/>
            <person name="Daniel R."/>
        </authorList>
    </citation>
    <scope>NUCLEOTIDE SEQUENCE</scope>
    <source>
        <strain evidence="5">B1096_S55</strain>
    </source>
</reference>
<dbReference type="Pfam" id="PF14449">
    <property type="entry name" value="PT-TG"/>
    <property type="match status" value="1"/>
</dbReference>
<keyword evidence="6" id="KW-1185">Reference proteome</keyword>
<dbReference type="AlphaFoldDB" id="A0A9Q4G0B2"/>
<dbReference type="GO" id="GO:0005576">
    <property type="term" value="C:extracellular region"/>
    <property type="evidence" value="ECO:0007669"/>
    <property type="project" value="UniProtKB-SubCell"/>
</dbReference>